<evidence type="ECO:0008006" key="7">
    <source>
        <dbReference type="Google" id="ProtNLM"/>
    </source>
</evidence>
<accession>A0ABN2XQ08</accession>
<organism evidence="5 6">
    <name type="scientific">Streptomyces synnematoformans</name>
    <dbReference type="NCBI Taxonomy" id="415721"/>
    <lineage>
        <taxon>Bacteria</taxon>
        <taxon>Bacillati</taxon>
        <taxon>Actinomycetota</taxon>
        <taxon>Actinomycetes</taxon>
        <taxon>Kitasatosporales</taxon>
        <taxon>Streptomycetaceae</taxon>
        <taxon>Streptomyces</taxon>
    </lineage>
</organism>
<keyword evidence="6" id="KW-1185">Reference proteome</keyword>
<dbReference type="PRINTS" id="PR00081">
    <property type="entry name" value="GDHRDH"/>
</dbReference>
<dbReference type="Gene3D" id="3.40.50.720">
    <property type="entry name" value="NAD(P)-binding Rossmann-like Domain"/>
    <property type="match status" value="1"/>
</dbReference>
<evidence type="ECO:0000313" key="5">
    <source>
        <dbReference type="EMBL" id="GAA2114262.1"/>
    </source>
</evidence>
<sequence length="451" mass="47152">MRPAEEERVGESVRGEDVVGAVVDDRRVVRPGVQQRPQVRVHPLRYGARTGARAEAGQPEQVQAAVLVQPQGGGERVEDLRGGRPFPALLQPDVVVGADSGEQRDLLAPQPRHPTVPGDRQARRGGGDSGAPGPQVSAQLARCHTAMLRARHPGPTHNAGTAGPHPCLGAPHPGERRLSRGHAGRAILEAMTTQHTEHTPALDVTAVGRKTVLVTGASSGIGEAVAARLAVEGHRVVAGARRMDRLQALAERTAGAAARAGGVLEPVRFDVTDRADVAGFVAGACERHGRVDVLVANAGVMPLSRLDSLLVDEWDRMIDVNVRGLLHGIAAALPVFGAQGSGHFVTVASVGAHEVVPTGAVYCATKYAAWAVTEGLRQECDPSVRVTTVSPGVVASELAGTITDPGAAEAMRTYRAHAIDPDAIAAAVSYALSQPPEVDVNEIVVRPSRQR</sequence>
<dbReference type="Proteomes" id="UP001500443">
    <property type="component" value="Unassembled WGS sequence"/>
</dbReference>
<evidence type="ECO:0000313" key="6">
    <source>
        <dbReference type="Proteomes" id="UP001500443"/>
    </source>
</evidence>
<comment type="caution">
    <text evidence="5">The sequence shown here is derived from an EMBL/GenBank/DDBJ whole genome shotgun (WGS) entry which is preliminary data.</text>
</comment>
<dbReference type="InterPro" id="IPR002347">
    <property type="entry name" value="SDR_fam"/>
</dbReference>
<comment type="similarity">
    <text evidence="1 3">Belongs to the short-chain dehydrogenases/reductases (SDR) family.</text>
</comment>
<dbReference type="EMBL" id="BAAAPF010000022">
    <property type="protein sequence ID" value="GAA2114262.1"/>
    <property type="molecule type" value="Genomic_DNA"/>
</dbReference>
<feature type="region of interest" description="Disordered" evidence="4">
    <location>
        <begin position="104"/>
        <end position="137"/>
    </location>
</feature>
<dbReference type="PROSITE" id="PS00061">
    <property type="entry name" value="ADH_SHORT"/>
    <property type="match status" value="1"/>
</dbReference>
<evidence type="ECO:0000256" key="1">
    <source>
        <dbReference type="ARBA" id="ARBA00006484"/>
    </source>
</evidence>
<dbReference type="SUPFAM" id="SSF51735">
    <property type="entry name" value="NAD(P)-binding Rossmann-fold domains"/>
    <property type="match status" value="1"/>
</dbReference>
<dbReference type="PRINTS" id="PR00080">
    <property type="entry name" value="SDRFAMILY"/>
</dbReference>
<gene>
    <name evidence="5" type="ORF">GCM10009802_13540</name>
</gene>
<dbReference type="PANTHER" id="PTHR43115">
    <property type="entry name" value="DEHYDROGENASE/REDUCTASE SDR FAMILY MEMBER 11"/>
    <property type="match status" value="1"/>
</dbReference>
<reference evidence="5 6" key="1">
    <citation type="journal article" date="2019" name="Int. J. Syst. Evol. Microbiol.">
        <title>The Global Catalogue of Microorganisms (GCM) 10K type strain sequencing project: providing services to taxonomists for standard genome sequencing and annotation.</title>
        <authorList>
            <consortium name="The Broad Institute Genomics Platform"/>
            <consortium name="The Broad Institute Genome Sequencing Center for Infectious Disease"/>
            <person name="Wu L."/>
            <person name="Ma J."/>
        </authorList>
    </citation>
    <scope>NUCLEOTIDE SEQUENCE [LARGE SCALE GENOMIC DNA]</scope>
    <source>
        <strain evidence="5 6">JCM 15481</strain>
    </source>
</reference>
<proteinExistence type="inferred from homology"/>
<keyword evidence="2" id="KW-0560">Oxidoreductase</keyword>
<dbReference type="Pfam" id="PF00106">
    <property type="entry name" value="adh_short"/>
    <property type="match status" value="1"/>
</dbReference>
<dbReference type="InterPro" id="IPR036291">
    <property type="entry name" value="NAD(P)-bd_dom_sf"/>
</dbReference>
<dbReference type="InterPro" id="IPR020904">
    <property type="entry name" value="Sc_DH/Rdtase_CS"/>
</dbReference>
<name>A0ABN2XQ08_9ACTN</name>
<evidence type="ECO:0000256" key="4">
    <source>
        <dbReference type="SAM" id="MobiDB-lite"/>
    </source>
</evidence>
<protein>
    <recommendedName>
        <fullName evidence="7">Oxidoreductase</fullName>
    </recommendedName>
</protein>
<evidence type="ECO:0000256" key="3">
    <source>
        <dbReference type="RuleBase" id="RU000363"/>
    </source>
</evidence>
<evidence type="ECO:0000256" key="2">
    <source>
        <dbReference type="ARBA" id="ARBA00023002"/>
    </source>
</evidence>
<feature type="region of interest" description="Disordered" evidence="4">
    <location>
        <begin position="151"/>
        <end position="178"/>
    </location>
</feature>
<dbReference type="PANTHER" id="PTHR43115:SF4">
    <property type="entry name" value="DEHYDROGENASE_REDUCTASE SDR FAMILY MEMBER 11"/>
    <property type="match status" value="1"/>
</dbReference>